<sequence length="143" mass="16268">MKKLLASRRRILGMRDTQLRIATGDSALARGAEDTLHQRRRQLKSIAAHMHEAGNACREGRALHAQLELVDRLRHADDGMAQTIDEARQRTAEMERQRVAAFQKREIADRLAGRAAANVELEIDRKIANQPRAMPRRSMESRP</sequence>
<dbReference type="RefSeq" id="WP_147122711.1">
    <property type="nucleotide sequence ID" value="NZ_VOPY01000002.1"/>
</dbReference>
<dbReference type="Proteomes" id="UP000321129">
    <property type="component" value="Unassembled WGS sequence"/>
</dbReference>
<proteinExistence type="predicted"/>
<dbReference type="AlphaFoldDB" id="A0A5C6U737"/>
<reference evidence="1 2" key="1">
    <citation type="submission" date="2019-08" db="EMBL/GenBank/DDBJ databases">
        <title>Sphingorhabdus soil sp. nov., isolated from arctic soil.</title>
        <authorList>
            <person name="Liu Y."/>
        </authorList>
    </citation>
    <scope>NUCLEOTIDE SEQUENCE [LARGE SCALE GENOMIC DNA]</scope>
    <source>
        <strain evidence="1 2">D-2Q-5-6</strain>
    </source>
</reference>
<keyword evidence="2" id="KW-1185">Reference proteome</keyword>
<protein>
    <recommendedName>
        <fullName evidence="3">Flagellar FliJ protein</fullName>
    </recommendedName>
</protein>
<organism evidence="1 2">
    <name type="scientific">Flavisphingopyxis soli</name>
    <dbReference type="NCBI Taxonomy" id="2601267"/>
    <lineage>
        <taxon>Bacteria</taxon>
        <taxon>Pseudomonadati</taxon>
        <taxon>Pseudomonadota</taxon>
        <taxon>Alphaproteobacteria</taxon>
        <taxon>Sphingomonadales</taxon>
        <taxon>Sphingopyxidaceae</taxon>
        <taxon>Flavisphingopyxis</taxon>
    </lineage>
</organism>
<dbReference type="EMBL" id="VOPY01000002">
    <property type="protein sequence ID" value="TXC68757.1"/>
    <property type="molecule type" value="Genomic_DNA"/>
</dbReference>
<evidence type="ECO:0000313" key="2">
    <source>
        <dbReference type="Proteomes" id="UP000321129"/>
    </source>
</evidence>
<comment type="caution">
    <text evidence="1">The sequence shown here is derived from an EMBL/GenBank/DDBJ whole genome shotgun (WGS) entry which is preliminary data.</text>
</comment>
<dbReference type="OrthoDB" id="7594560at2"/>
<evidence type="ECO:0000313" key="1">
    <source>
        <dbReference type="EMBL" id="TXC68757.1"/>
    </source>
</evidence>
<accession>A0A5C6U737</accession>
<name>A0A5C6U737_9SPHN</name>
<gene>
    <name evidence="1" type="ORF">FSZ31_07185</name>
</gene>
<evidence type="ECO:0008006" key="3">
    <source>
        <dbReference type="Google" id="ProtNLM"/>
    </source>
</evidence>